<name>A0A380P8U9_WEIVI</name>
<protein>
    <submittedName>
        <fullName evidence="1">ABC-type uncharacterized transport system, periplasmic component</fullName>
    </submittedName>
</protein>
<dbReference type="PANTHER" id="PTHR35271:SF1">
    <property type="entry name" value="ABC TRANSPORTER, SUBSTRATE-BINDING LIPOPROTEIN"/>
    <property type="match status" value="1"/>
</dbReference>
<sequence>MVSAGGVAANSIDQHELGVMTGKMIVKELKGEQTKDLPVEYIKQGKVVINQKQADELGLKIPVAYQDAKRVNEEK</sequence>
<evidence type="ECO:0000313" key="2">
    <source>
        <dbReference type="Proteomes" id="UP000254621"/>
    </source>
</evidence>
<dbReference type="Proteomes" id="UP000254621">
    <property type="component" value="Unassembled WGS sequence"/>
</dbReference>
<dbReference type="Pfam" id="PF04392">
    <property type="entry name" value="ABC_sub_bind"/>
    <property type="match status" value="1"/>
</dbReference>
<organism evidence="1 2">
    <name type="scientific">Weissella viridescens</name>
    <name type="common">Lactobacillus viridescens</name>
    <dbReference type="NCBI Taxonomy" id="1629"/>
    <lineage>
        <taxon>Bacteria</taxon>
        <taxon>Bacillati</taxon>
        <taxon>Bacillota</taxon>
        <taxon>Bacilli</taxon>
        <taxon>Lactobacillales</taxon>
        <taxon>Lactobacillaceae</taxon>
        <taxon>Weissella</taxon>
    </lineage>
</organism>
<dbReference type="InterPro" id="IPR007487">
    <property type="entry name" value="ABC_transpt-TYRBP-like"/>
</dbReference>
<reference evidence="1 2" key="1">
    <citation type="submission" date="2018-06" db="EMBL/GenBank/DDBJ databases">
        <authorList>
            <consortium name="Pathogen Informatics"/>
            <person name="Doyle S."/>
        </authorList>
    </citation>
    <scope>NUCLEOTIDE SEQUENCE [LARGE SCALE GENOMIC DNA]</scope>
    <source>
        <strain evidence="1 2">NCTC13645</strain>
    </source>
</reference>
<dbReference type="PANTHER" id="PTHR35271">
    <property type="entry name" value="ABC TRANSPORTER, SUBSTRATE-BINDING LIPOPROTEIN-RELATED"/>
    <property type="match status" value="1"/>
</dbReference>
<dbReference type="AlphaFoldDB" id="A0A380P8U9"/>
<proteinExistence type="predicted"/>
<accession>A0A380P8U9</accession>
<dbReference type="Gene3D" id="3.40.50.2300">
    <property type="match status" value="2"/>
</dbReference>
<dbReference type="EMBL" id="UHIV01000006">
    <property type="protein sequence ID" value="SUP61277.1"/>
    <property type="molecule type" value="Genomic_DNA"/>
</dbReference>
<evidence type="ECO:0000313" key="1">
    <source>
        <dbReference type="EMBL" id="SUP61277.1"/>
    </source>
</evidence>
<gene>
    <name evidence="1" type="ORF">NCTC13645_02412</name>
</gene>